<name>A0ABW0VA43_9ACTN</name>
<feature type="compositionally biased region" description="Basic and acidic residues" evidence="1">
    <location>
        <begin position="145"/>
        <end position="159"/>
    </location>
</feature>
<evidence type="ECO:0000313" key="2">
    <source>
        <dbReference type="EMBL" id="MFC5642486.1"/>
    </source>
</evidence>
<reference evidence="3" key="1">
    <citation type="journal article" date="2019" name="Int. J. Syst. Evol. Microbiol.">
        <title>The Global Catalogue of Microorganisms (GCM) 10K type strain sequencing project: providing services to taxonomists for standard genome sequencing and annotation.</title>
        <authorList>
            <consortium name="The Broad Institute Genomics Platform"/>
            <consortium name="The Broad Institute Genome Sequencing Center for Infectious Disease"/>
            <person name="Wu L."/>
            <person name="Ma J."/>
        </authorList>
    </citation>
    <scope>NUCLEOTIDE SEQUENCE [LARGE SCALE GENOMIC DNA]</scope>
    <source>
        <strain evidence="3">CGMCC 4.1622</strain>
    </source>
</reference>
<dbReference type="SUPFAM" id="SSF50998">
    <property type="entry name" value="Quinoprotein alcohol dehydrogenase-like"/>
    <property type="match status" value="1"/>
</dbReference>
<organism evidence="2 3">
    <name type="scientific">Kitasatospora cinereorecta</name>
    <dbReference type="NCBI Taxonomy" id="285560"/>
    <lineage>
        <taxon>Bacteria</taxon>
        <taxon>Bacillati</taxon>
        <taxon>Actinomycetota</taxon>
        <taxon>Actinomycetes</taxon>
        <taxon>Kitasatosporales</taxon>
        <taxon>Streptomycetaceae</taxon>
        <taxon>Kitasatospora</taxon>
    </lineage>
</organism>
<dbReference type="InterPro" id="IPR011047">
    <property type="entry name" value="Quinoprotein_ADH-like_sf"/>
</dbReference>
<evidence type="ECO:0000313" key="3">
    <source>
        <dbReference type="Proteomes" id="UP001596066"/>
    </source>
</evidence>
<keyword evidence="3" id="KW-1185">Reference proteome</keyword>
<dbReference type="Proteomes" id="UP001596066">
    <property type="component" value="Unassembled WGS sequence"/>
</dbReference>
<evidence type="ECO:0000256" key="1">
    <source>
        <dbReference type="SAM" id="MobiDB-lite"/>
    </source>
</evidence>
<protein>
    <submittedName>
        <fullName evidence="2">Uncharacterized protein</fullName>
    </submittedName>
</protein>
<proteinExistence type="predicted"/>
<comment type="caution">
    <text evidence="2">The sequence shown here is derived from an EMBL/GenBank/DDBJ whole genome shotgun (WGS) entry which is preliminary data.</text>
</comment>
<dbReference type="EMBL" id="JBHSOC010000020">
    <property type="protein sequence ID" value="MFC5642486.1"/>
    <property type="molecule type" value="Genomic_DNA"/>
</dbReference>
<feature type="region of interest" description="Disordered" evidence="1">
    <location>
        <begin position="127"/>
        <end position="159"/>
    </location>
</feature>
<dbReference type="InterPro" id="IPR015943">
    <property type="entry name" value="WD40/YVTN_repeat-like_dom_sf"/>
</dbReference>
<dbReference type="RefSeq" id="WP_380231212.1">
    <property type="nucleotide sequence ID" value="NZ_JBHSOC010000020.1"/>
</dbReference>
<sequence length="1072" mass="112854">MSGGDLSYQYERLNQDLEFKPVGSGPLRYADSTDKQVEYLAAVTAEGRTRGYLWFCDEDGAAAFEQHLVQGEFNGMMFWDRGLRAARARDLTPSQAVEELLAEEGGLLSGRLDPASRTVGTLAEVKARAAEGYRPPQEPYRPRGRRPDPKPDPQDEERVVGRWLYRVDEGHDPAGRVPSHAVAGAWQFSEWGRALRFWHNPAYGEAPGTVEAAPDGQAAPVPPLRAGRRPAVLAMAAWLEDPRAPRFCRIGGSSGSGRTHLLSWLAAACPPDNPRPGRRVHALLPAEGLTVRSATWLLAERLGVVARTPDQLMAALQDGVPRALVVTDLDRAGGDLLPDMPRRIAEELLTPLLQIPWVRLVVEAGSGTAAAELLTAVAPAGAVLDLDDPRWTDPERFAAWCAEIGGHQVAADRVYPSPGLAHLAARTAAAPGTDSAAPLDERAAALAAAWWTALPPALHPTVGALAATGAAVSAEAWSSLPGSGGAEAVGAAAAYLVPAGDGRWRLRPDRLAQHVADALPPVDHTARLRDIAGAIPRAADGRPELSSTDPHWLGLLLRHAVHAGAGEQLLADADFLVHADPVAIAAAFERTLPEDGPQTPLAEAWHLAGPVRPTTATPAERAAALHGWLAGRDQPAADHCAAVSGQRWRATWSGPFRGRLPVQAPRGEGEVSRILRGHGPYAGHLLVATPGLLRFLDPDTGLDAEKVEPSRIQGGRQAAVVCGQEGSLFFLGTDGRATTWPYPADRGGDPSTAVDWVTRNRPDGVTALATFAAGGLAHLAAGDAGGALAWATMTGDRRAATPQPLHRGEVTAVDLTATADGLLLLSGGTDGAVRTFDTGRGEAGEPLDTRDCPVTAVAVAITPHGTVTAAAWADGLVRLRRGGSDPLVADLRLGLAAHSLVVEDSGRIFAGFPEGVVALALDHAVADQDGGGYRLRHDRPEVLALGPAGPVRCRVSCWFDGRAERGELYAVLADGPWGRVEARSADAFGALLEVRRQLEAHGVLLALAGARRDVWPSGMVRDSGGEEAYLLVPATSGEAPPLLSIFADAPPELVASVADQSAAAEAWFRQGS</sequence>
<gene>
    <name evidence="2" type="ORF">ACFPZF_14145</name>
</gene>
<dbReference type="Gene3D" id="2.130.10.10">
    <property type="entry name" value="YVTN repeat-like/Quinoprotein amine dehydrogenase"/>
    <property type="match status" value="1"/>
</dbReference>
<accession>A0ABW0VA43</accession>